<evidence type="ECO:0000313" key="2">
    <source>
        <dbReference type="EMBL" id="CAE7426595.1"/>
    </source>
</evidence>
<keyword evidence="3" id="KW-1185">Reference proteome</keyword>
<evidence type="ECO:0000256" key="1">
    <source>
        <dbReference type="SAM" id="SignalP"/>
    </source>
</evidence>
<dbReference type="Proteomes" id="UP000604046">
    <property type="component" value="Unassembled WGS sequence"/>
</dbReference>
<comment type="caution">
    <text evidence="2">The sequence shown here is derived from an EMBL/GenBank/DDBJ whole genome shotgun (WGS) entry which is preliminary data.</text>
</comment>
<dbReference type="EMBL" id="CAJNDS010002313">
    <property type="protein sequence ID" value="CAE7426595.1"/>
    <property type="molecule type" value="Genomic_DNA"/>
</dbReference>
<evidence type="ECO:0008006" key="4">
    <source>
        <dbReference type="Google" id="ProtNLM"/>
    </source>
</evidence>
<organism evidence="2 3">
    <name type="scientific">Symbiodinium natans</name>
    <dbReference type="NCBI Taxonomy" id="878477"/>
    <lineage>
        <taxon>Eukaryota</taxon>
        <taxon>Sar</taxon>
        <taxon>Alveolata</taxon>
        <taxon>Dinophyceae</taxon>
        <taxon>Suessiales</taxon>
        <taxon>Symbiodiniaceae</taxon>
        <taxon>Symbiodinium</taxon>
    </lineage>
</organism>
<reference evidence="2" key="1">
    <citation type="submission" date="2021-02" db="EMBL/GenBank/DDBJ databases">
        <authorList>
            <person name="Dougan E. K."/>
            <person name="Rhodes N."/>
            <person name="Thang M."/>
            <person name="Chan C."/>
        </authorList>
    </citation>
    <scope>NUCLEOTIDE SEQUENCE</scope>
</reference>
<accession>A0A812R964</accession>
<evidence type="ECO:0000313" key="3">
    <source>
        <dbReference type="Proteomes" id="UP000604046"/>
    </source>
</evidence>
<name>A0A812R964_9DINO</name>
<feature type="chain" id="PRO_5032608405" description="Tyrosine-protein kinase ephrin type A/B receptor-like domain-containing protein" evidence="1">
    <location>
        <begin position="21"/>
        <end position="280"/>
    </location>
</feature>
<protein>
    <recommendedName>
        <fullName evidence="4">Tyrosine-protein kinase ephrin type A/B receptor-like domain-containing protein</fullName>
    </recommendedName>
</protein>
<sequence length="280" mass="29118">MPRPLLSCVLSISVAALAHATLEESCPPGLGSRSGILLQHKVAEIQSEELTEEPAPLKTWAELREDEGQGLDAKDSEALTLHDMLKPAGGKPQEAHMVPPTTVQNGHFELCHPQPGNALGQVSEGLNVSSSWNEVGGSCSNSEVVLFYPGETSAGFPGFSTSCCPADKEFCAGCSKLNSDKTGCEVCSGGFTLRSDKTCMACVDLPGWANKAGESCITASCTSEKYQGISAQDACCKCGGGQKEGTQFAYYVAPLAIGSTEVIGYPMPRTGSSLLTTGGA</sequence>
<proteinExistence type="predicted"/>
<dbReference type="AlphaFoldDB" id="A0A812R964"/>
<gene>
    <name evidence="2" type="ORF">SNAT2548_LOCUS23215</name>
</gene>
<keyword evidence="1" id="KW-0732">Signal</keyword>
<feature type="signal peptide" evidence="1">
    <location>
        <begin position="1"/>
        <end position="20"/>
    </location>
</feature>